<evidence type="ECO:0000313" key="3">
    <source>
        <dbReference type="EMBL" id="CAF4855109.1"/>
    </source>
</evidence>
<gene>
    <name evidence="3" type="ORF">QYT958_LOCUS27478</name>
</gene>
<feature type="non-terminal residue" evidence="3">
    <location>
        <position position="1"/>
    </location>
</feature>
<evidence type="ECO:0000313" key="4">
    <source>
        <dbReference type="Proteomes" id="UP000663848"/>
    </source>
</evidence>
<sequence length="78" mass="8901">SPMNMQFNFHASSKPVGTRFPLTLFLSATLFIAILTGSIYLLYNRYLKQKNNTRLRTARDNDDSVYSPLATGNDFDLH</sequence>
<protein>
    <submittedName>
        <fullName evidence="3">Uncharacterized protein</fullName>
    </submittedName>
</protein>
<name>A0A821SB68_9BILA</name>
<dbReference type="AlphaFoldDB" id="A0A821SB68"/>
<comment type="caution">
    <text evidence="3">The sequence shown here is derived from an EMBL/GenBank/DDBJ whole genome shotgun (WGS) entry which is preliminary data.</text>
</comment>
<dbReference type="EMBL" id="CAJOBR010006995">
    <property type="protein sequence ID" value="CAF4855109.1"/>
    <property type="molecule type" value="Genomic_DNA"/>
</dbReference>
<organism evidence="3 4">
    <name type="scientific">Rotaria socialis</name>
    <dbReference type="NCBI Taxonomy" id="392032"/>
    <lineage>
        <taxon>Eukaryota</taxon>
        <taxon>Metazoa</taxon>
        <taxon>Spiralia</taxon>
        <taxon>Gnathifera</taxon>
        <taxon>Rotifera</taxon>
        <taxon>Eurotatoria</taxon>
        <taxon>Bdelloidea</taxon>
        <taxon>Philodinida</taxon>
        <taxon>Philodinidae</taxon>
        <taxon>Rotaria</taxon>
    </lineage>
</organism>
<accession>A0A821SB68</accession>
<feature type="transmembrane region" description="Helical" evidence="2">
    <location>
        <begin position="20"/>
        <end position="43"/>
    </location>
</feature>
<dbReference type="Proteomes" id="UP000663848">
    <property type="component" value="Unassembled WGS sequence"/>
</dbReference>
<evidence type="ECO:0000256" key="2">
    <source>
        <dbReference type="SAM" id="Phobius"/>
    </source>
</evidence>
<feature type="region of interest" description="Disordered" evidence="1">
    <location>
        <begin position="57"/>
        <end position="78"/>
    </location>
</feature>
<keyword evidence="2" id="KW-0812">Transmembrane</keyword>
<reference evidence="3" key="1">
    <citation type="submission" date="2021-02" db="EMBL/GenBank/DDBJ databases">
        <authorList>
            <person name="Nowell W R."/>
        </authorList>
    </citation>
    <scope>NUCLEOTIDE SEQUENCE</scope>
</reference>
<keyword evidence="2" id="KW-0472">Membrane</keyword>
<proteinExistence type="predicted"/>
<evidence type="ECO:0000256" key="1">
    <source>
        <dbReference type="SAM" id="MobiDB-lite"/>
    </source>
</evidence>
<keyword evidence="2" id="KW-1133">Transmembrane helix</keyword>